<keyword evidence="2" id="KW-0808">Transferase</keyword>
<proteinExistence type="predicted"/>
<dbReference type="InterPro" id="IPR035451">
    <property type="entry name" value="Ada-like_dom_sf"/>
</dbReference>
<dbReference type="PROSITE" id="PS01124">
    <property type="entry name" value="HTH_ARAC_FAMILY_2"/>
    <property type="match status" value="1"/>
</dbReference>
<reference evidence="7 8" key="1">
    <citation type="submission" date="2016-04" db="EMBL/GenBank/DDBJ databases">
        <title>Draft genome of Fonsecaea erecta CBS 125763.</title>
        <authorList>
            <person name="Weiss V.A."/>
            <person name="Vicente V.A."/>
            <person name="Raittz R.T."/>
            <person name="Moreno L.F."/>
            <person name="De Souza E.M."/>
            <person name="Pedrosa F.O."/>
            <person name="Steffens M.B."/>
            <person name="Faoro H."/>
            <person name="Tadra-Sfeir M.Z."/>
            <person name="Najafzadeh M.J."/>
            <person name="Felipe M.S."/>
            <person name="Teixeira M."/>
            <person name="Sun J."/>
            <person name="Xi L."/>
            <person name="Gomes R."/>
            <person name="De Azevedo C.M."/>
            <person name="Salgado C.G."/>
            <person name="Da Silva M.B."/>
            <person name="Nascimento M.F."/>
            <person name="Queiroz-Telles F."/>
            <person name="Attili D.S."/>
            <person name="Gorbushina A."/>
        </authorList>
    </citation>
    <scope>NUCLEOTIDE SEQUENCE [LARGE SCALE GENOMIC DNA]</scope>
    <source>
        <strain evidence="7 8">CBS 125763</strain>
    </source>
</reference>
<dbReference type="SUPFAM" id="SSF46689">
    <property type="entry name" value="Homeodomain-like"/>
    <property type="match status" value="1"/>
</dbReference>
<gene>
    <name evidence="7" type="ORF">AYL99_06066</name>
</gene>
<sequence length="233" mass="25832">MSDQAFSSTKDRWSAVVSRNPDAVGVFVYAVKTTGIYCRPDCKARLARRANIVFYDSGPVAEEAGYLACKRCKPNLLVSQEDDPLLAKIRRAMDLIKATASQGQKISLQQLSCEVQLSKWHLQRVFKRLQGLSPHEMSNAIIDAIEGGTEESHQPGESVPEDIVHSGTEQNLLELDPQIGSARTAQGGVGFNQQGLLQYSNNEVEDVLRDLFPELYTEVSEQEMFLPHPAVEI</sequence>
<dbReference type="InterPro" id="IPR004026">
    <property type="entry name" value="Ada_DNA_repair_Zn-bd"/>
</dbReference>
<comment type="cofactor">
    <cofactor evidence="1">
        <name>Zn(2+)</name>
        <dbReference type="ChEBI" id="CHEBI:29105"/>
    </cofactor>
</comment>
<keyword evidence="5" id="KW-0804">Transcription</keyword>
<dbReference type="OrthoDB" id="2447880at2759"/>
<dbReference type="Gene3D" id="3.40.10.10">
    <property type="entry name" value="DNA Methylphosphotriester Repair Domain"/>
    <property type="match status" value="1"/>
</dbReference>
<dbReference type="GO" id="GO:0043565">
    <property type="term" value="F:sequence-specific DNA binding"/>
    <property type="evidence" value="ECO:0007669"/>
    <property type="project" value="InterPro"/>
</dbReference>
<evidence type="ECO:0000313" key="8">
    <source>
        <dbReference type="Proteomes" id="UP000078343"/>
    </source>
</evidence>
<dbReference type="EMBL" id="LVYI01000005">
    <property type="protein sequence ID" value="OAP58769.1"/>
    <property type="molecule type" value="Genomic_DNA"/>
</dbReference>
<dbReference type="Proteomes" id="UP000078343">
    <property type="component" value="Unassembled WGS sequence"/>
</dbReference>
<accession>A0A178ZG49</accession>
<name>A0A178ZG49_9EURO</name>
<dbReference type="GO" id="GO:0003700">
    <property type="term" value="F:DNA-binding transcription factor activity"/>
    <property type="evidence" value="ECO:0007669"/>
    <property type="project" value="InterPro"/>
</dbReference>
<dbReference type="STRING" id="1367422.A0A178ZG49"/>
<dbReference type="InterPro" id="IPR009057">
    <property type="entry name" value="Homeodomain-like_sf"/>
</dbReference>
<evidence type="ECO:0000313" key="7">
    <source>
        <dbReference type="EMBL" id="OAP58769.1"/>
    </source>
</evidence>
<protein>
    <recommendedName>
        <fullName evidence="6">HTH araC/xylS-type domain-containing protein</fullName>
    </recommendedName>
</protein>
<keyword evidence="2" id="KW-0489">Methyltransferase</keyword>
<dbReference type="AlphaFoldDB" id="A0A178ZG49"/>
<dbReference type="GO" id="GO:0008168">
    <property type="term" value="F:methyltransferase activity"/>
    <property type="evidence" value="ECO:0007669"/>
    <property type="project" value="UniProtKB-KW"/>
</dbReference>
<evidence type="ECO:0000256" key="1">
    <source>
        <dbReference type="ARBA" id="ARBA00001947"/>
    </source>
</evidence>
<evidence type="ECO:0000259" key="6">
    <source>
        <dbReference type="PROSITE" id="PS01124"/>
    </source>
</evidence>
<organism evidence="7 8">
    <name type="scientific">Fonsecaea erecta</name>
    <dbReference type="NCBI Taxonomy" id="1367422"/>
    <lineage>
        <taxon>Eukaryota</taxon>
        <taxon>Fungi</taxon>
        <taxon>Dikarya</taxon>
        <taxon>Ascomycota</taxon>
        <taxon>Pezizomycotina</taxon>
        <taxon>Eurotiomycetes</taxon>
        <taxon>Chaetothyriomycetidae</taxon>
        <taxon>Chaetothyriales</taxon>
        <taxon>Herpotrichiellaceae</taxon>
        <taxon>Fonsecaea</taxon>
    </lineage>
</organism>
<feature type="domain" description="HTH araC/xylS-type" evidence="6">
    <location>
        <begin position="90"/>
        <end position="137"/>
    </location>
</feature>
<dbReference type="Gene3D" id="1.10.10.60">
    <property type="entry name" value="Homeodomain-like"/>
    <property type="match status" value="1"/>
</dbReference>
<dbReference type="RefSeq" id="XP_018692136.1">
    <property type="nucleotide sequence ID" value="XM_018837576.1"/>
</dbReference>
<dbReference type="GeneID" id="30010234"/>
<evidence type="ECO:0000256" key="2">
    <source>
        <dbReference type="ARBA" id="ARBA00022603"/>
    </source>
</evidence>
<evidence type="ECO:0000256" key="3">
    <source>
        <dbReference type="ARBA" id="ARBA00023015"/>
    </source>
</evidence>
<comment type="caution">
    <text evidence="7">The sequence shown here is derived from an EMBL/GenBank/DDBJ whole genome shotgun (WGS) entry which is preliminary data.</text>
</comment>
<keyword evidence="4" id="KW-0010">Activator</keyword>
<evidence type="ECO:0000256" key="5">
    <source>
        <dbReference type="ARBA" id="ARBA00023163"/>
    </source>
</evidence>
<dbReference type="InterPro" id="IPR018060">
    <property type="entry name" value="HTH_AraC"/>
</dbReference>
<dbReference type="GO" id="GO:0008270">
    <property type="term" value="F:zinc ion binding"/>
    <property type="evidence" value="ECO:0007669"/>
    <property type="project" value="InterPro"/>
</dbReference>
<dbReference type="SUPFAM" id="SSF57884">
    <property type="entry name" value="Ada DNA repair protein, N-terminal domain (N-Ada 10)"/>
    <property type="match status" value="1"/>
</dbReference>
<keyword evidence="3" id="KW-0805">Transcription regulation</keyword>
<evidence type="ECO:0000256" key="4">
    <source>
        <dbReference type="ARBA" id="ARBA00023159"/>
    </source>
</evidence>
<dbReference type="GO" id="GO:0032259">
    <property type="term" value="P:methylation"/>
    <property type="evidence" value="ECO:0007669"/>
    <property type="project" value="UniProtKB-KW"/>
</dbReference>
<dbReference type="Pfam" id="PF02805">
    <property type="entry name" value="Ada_Zn_binding"/>
    <property type="match status" value="1"/>
</dbReference>
<dbReference type="GO" id="GO:0006281">
    <property type="term" value="P:DNA repair"/>
    <property type="evidence" value="ECO:0007669"/>
    <property type="project" value="InterPro"/>
</dbReference>
<keyword evidence="8" id="KW-1185">Reference proteome</keyword>